<dbReference type="EMBL" id="BPLR01008115">
    <property type="protein sequence ID" value="GIY22195.1"/>
    <property type="molecule type" value="Genomic_DNA"/>
</dbReference>
<name>A0AAV4RL49_CAEEX</name>
<feature type="region of interest" description="Disordered" evidence="1">
    <location>
        <begin position="129"/>
        <end position="156"/>
    </location>
</feature>
<dbReference type="AlphaFoldDB" id="A0AAV4RL49"/>
<sequence length="156" mass="16840">MRRPRARRLGLRAPPPLWPGTAALSSRMDEGLTSTESPPALTCRPSVDQMMSKPCFSKIVCESRRCRKIVCEGCSMPVNQHVLGAAAARACPFLIEDGSTTGGRGDERTKNRTSVIPATAHALIVPAIEKAPSARTRISPEDSPRSGSLRFRSRGT</sequence>
<feature type="region of interest" description="Disordered" evidence="1">
    <location>
        <begin position="1"/>
        <end position="40"/>
    </location>
</feature>
<evidence type="ECO:0000256" key="1">
    <source>
        <dbReference type="SAM" id="MobiDB-lite"/>
    </source>
</evidence>
<accession>A0AAV4RL49</accession>
<organism evidence="2 3">
    <name type="scientific">Caerostris extrusa</name>
    <name type="common">Bark spider</name>
    <name type="synonym">Caerostris bankana</name>
    <dbReference type="NCBI Taxonomy" id="172846"/>
    <lineage>
        <taxon>Eukaryota</taxon>
        <taxon>Metazoa</taxon>
        <taxon>Ecdysozoa</taxon>
        <taxon>Arthropoda</taxon>
        <taxon>Chelicerata</taxon>
        <taxon>Arachnida</taxon>
        <taxon>Araneae</taxon>
        <taxon>Araneomorphae</taxon>
        <taxon>Entelegynae</taxon>
        <taxon>Araneoidea</taxon>
        <taxon>Araneidae</taxon>
        <taxon>Caerostris</taxon>
    </lineage>
</organism>
<gene>
    <name evidence="2" type="ORF">CEXT_351471</name>
</gene>
<dbReference type="Proteomes" id="UP001054945">
    <property type="component" value="Unassembled WGS sequence"/>
</dbReference>
<evidence type="ECO:0000313" key="2">
    <source>
        <dbReference type="EMBL" id="GIY22195.1"/>
    </source>
</evidence>
<comment type="caution">
    <text evidence="2">The sequence shown here is derived from an EMBL/GenBank/DDBJ whole genome shotgun (WGS) entry which is preliminary data.</text>
</comment>
<reference evidence="2 3" key="1">
    <citation type="submission" date="2021-06" db="EMBL/GenBank/DDBJ databases">
        <title>Caerostris extrusa draft genome.</title>
        <authorList>
            <person name="Kono N."/>
            <person name="Arakawa K."/>
        </authorList>
    </citation>
    <scope>NUCLEOTIDE SEQUENCE [LARGE SCALE GENOMIC DNA]</scope>
</reference>
<evidence type="ECO:0000313" key="3">
    <source>
        <dbReference type="Proteomes" id="UP001054945"/>
    </source>
</evidence>
<keyword evidence="3" id="KW-1185">Reference proteome</keyword>
<proteinExistence type="predicted"/>
<feature type="compositionally biased region" description="Basic residues" evidence="1">
    <location>
        <begin position="1"/>
        <end position="10"/>
    </location>
</feature>
<protein>
    <submittedName>
        <fullName evidence="2">Uncharacterized protein</fullName>
    </submittedName>
</protein>